<proteinExistence type="predicted"/>
<dbReference type="EMBL" id="JAMZEK010000001">
    <property type="protein sequence ID" value="MCP1373845.1"/>
    <property type="molecule type" value="Genomic_DNA"/>
</dbReference>
<evidence type="ECO:0000313" key="2">
    <source>
        <dbReference type="EMBL" id="MCP1373845.1"/>
    </source>
</evidence>
<reference evidence="2 3" key="1">
    <citation type="submission" date="2022-06" db="EMBL/GenBank/DDBJ databases">
        <title>Dyella sp. Sa strain:Sa Genome sequencing.</title>
        <authorList>
            <person name="Park S."/>
        </authorList>
    </citation>
    <scope>NUCLEOTIDE SEQUENCE [LARGE SCALE GENOMIC DNA]</scope>
    <source>
        <strain evidence="2 3">Sa</strain>
    </source>
</reference>
<keyword evidence="1" id="KW-1133">Transmembrane helix</keyword>
<keyword evidence="1" id="KW-0812">Transmembrane</keyword>
<accession>A0ABT1F8Z5</accession>
<evidence type="ECO:0000256" key="1">
    <source>
        <dbReference type="SAM" id="Phobius"/>
    </source>
</evidence>
<name>A0ABT1F8Z5_9GAMM</name>
<feature type="transmembrane region" description="Helical" evidence="1">
    <location>
        <begin position="110"/>
        <end position="134"/>
    </location>
</feature>
<protein>
    <submittedName>
        <fullName evidence="2">Uncharacterized protein</fullName>
    </submittedName>
</protein>
<sequence length="137" mass="15590">MEWPLAWRRRRALERMLDEERRASRARAAGIVESLERDGAGTGRILAALARELHRHAPSMAELEARVRDRTSLRELEGQLDKLPRGAGWQLLSLYIRERRRMAKGRGRRLLARLGASVLLLAAGVVAWMFWLAAVDA</sequence>
<evidence type="ECO:0000313" key="3">
    <source>
        <dbReference type="Proteomes" id="UP001204615"/>
    </source>
</evidence>
<gene>
    <name evidence="2" type="ORF">NC595_07200</name>
</gene>
<organism evidence="2 3">
    <name type="scientific">Dyella lutea</name>
    <dbReference type="NCBI Taxonomy" id="2950441"/>
    <lineage>
        <taxon>Bacteria</taxon>
        <taxon>Pseudomonadati</taxon>
        <taxon>Pseudomonadota</taxon>
        <taxon>Gammaproteobacteria</taxon>
        <taxon>Lysobacterales</taxon>
        <taxon>Rhodanobacteraceae</taxon>
        <taxon>Dyella</taxon>
    </lineage>
</organism>
<comment type="caution">
    <text evidence="2">The sequence shown here is derived from an EMBL/GenBank/DDBJ whole genome shotgun (WGS) entry which is preliminary data.</text>
</comment>
<keyword evidence="1" id="KW-0472">Membrane</keyword>
<dbReference type="RefSeq" id="WP_253565657.1">
    <property type="nucleotide sequence ID" value="NZ_JAMZEK010000001.1"/>
</dbReference>
<dbReference type="Proteomes" id="UP001204615">
    <property type="component" value="Unassembled WGS sequence"/>
</dbReference>
<keyword evidence="3" id="KW-1185">Reference proteome</keyword>